<evidence type="ECO:0000313" key="4">
    <source>
        <dbReference type="Proteomes" id="UP000018467"/>
    </source>
</evidence>
<dbReference type="STRING" id="7994.ENSAMXP00000014062"/>
<feature type="region of interest" description="Disordered" evidence="2">
    <location>
        <begin position="58"/>
        <end position="82"/>
    </location>
</feature>
<feature type="region of interest" description="Disordered" evidence="2">
    <location>
        <begin position="140"/>
        <end position="246"/>
    </location>
</feature>
<organism evidence="3 4">
    <name type="scientific">Astyanax mexicanus</name>
    <name type="common">Blind cave fish</name>
    <name type="synonym">Astyanax fasciatus mexicanus</name>
    <dbReference type="NCBI Taxonomy" id="7994"/>
    <lineage>
        <taxon>Eukaryota</taxon>
        <taxon>Metazoa</taxon>
        <taxon>Chordata</taxon>
        <taxon>Craniata</taxon>
        <taxon>Vertebrata</taxon>
        <taxon>Euteleostomi</taxon>
        <taxon>Actinopterygii</taxon>
        <taxon>Neopterygii</taxon>
        <taxon>Teleostei</taxon>
        <taxon>Ostariophysi</taxon>
        <taxon>Characiformes</taxon>
        <taxon>Characoidei</taxon>
        <taxon>Acestrorhamphidae</taxon>
        <taxon>Acestrorhamphinae</taxon>
        <taxon>Astyanax</taxon>
    </lineage>
</organism>
<feature type="compositionally biased region" description="Low complexity" evidence="2">
    <location>
        <begin position="379"/>
        <end position="388"/>
    </location>
</feature>
<dbReference type="GeneTree" id="ENSGT01030000235060"/>
<feature type="region of interest" description="Disordered" evidence="2">
    <location>
        <begin position="271"/>
        <end position="302"/>
    </location>
</feature>
<dbReference type="Ensembl" id="ENSAMXT00000014062.2">
    <property type="protein sequence ID" value="ENSAMXP00000014062.2"/>
    <property type="gene ID" value="ENSAMXG00000013663.2"/>
</dbReference>
<feature type="compositionally biased region" description="Basic and acidic residues" evidence="2">
    <location>
        <begin position="142"/>
        <end position="153"/>
    </location>
</feature>
<dbReference type="Bgee" id="ENSAMXG00000013663">
    <property type="expression patterns" value="Expressed in zone of skin and 14 other cell types or tissues"/>
</dbReference>
<feature type="region of interest" description="Disordered" evidence="2">
    <location>
        <begin position="346"/>
        <end position="428"/>
    </location>
</feature>
<feature type="compositionally biased region" description="Polar residues" evidence="2">
    <location>
        <begin position="284"/>
        <end position="298"/>
    </location>
</feature>
<evidence type="ECO:0000313" key="3">
    <source>
        <dbReference type="Ensembl" id="ENSAMXP00000014062.2"/>
    </source>
</evidence>
<reference evidence="3" key="3">
    <citation type="submission" date="2025-08" db="UniProtKB">
        <authorList>
            <consortium name="Ensembl"/>
        </authorList>
    </citation>
    <scope>IDENTIFICATION</scope>
</reference>
<dbReference type="eggNOG" id="ENOG502QWQ9">
    <property type="taxonomic scope" value="Eukaryota"/>
</dbReference>
<feature type="region of interest" description="Disordered" evidence="2">
    <location>
        <begin position="313"/>
        <end position="332"/>
    </location>
</feature>
<keyword evidence="4" id="KW-1185">Reference proteome</keyword>
<evidence type="ECO:0000256" key="2">
    <source>
        <dbReference type="SAM" id="MobiDB-lite"/>
    </source>
</evidence>
<name>W5L2K0_ASTMX</name>
<dbReference type="HOGENOM" id="CLU_050385_0_0_1"/>
<sequence>HPISTCFSCSSAQLQTRELTCRYLRSSTGKDGLQFLSLEEKECILFFEETIDALEEGLEDEGTEQSSGRSTPVEDVRATSRPAVNSVPNTAIAPSLIEHDIIDLVHTTPNYSTPEFTVQNAVGHGVPPVSATQAPLPVAPETHFEIKPKRKPTESLPTTADTSEDNIHQPPPGSVPTPVIIASHLAEHQGTSGSSSLNSVLNQRRSSLEAPHSPSSRHGPPTHAKPHRLPDNITIMRGSQDPSPQSIATAAVNMQERRSQVLSNLPPSAHPLQGGEPACVRNPPSRSVSAEVTHSDFNSYGGKTIVLNPTASFKAESSPSPAGSSPVKPEIFPPAKAESQHTVYHYSGPARDEAPPDINTHEAKPKAVSPMHPDPVYQPISRSRLSSAPPAPAPKPHRPTASLRPRPDPIPAEIRSRPPPKASFRTQGITVQFSGKGATDEARRDALRKLGLLKNTS</sequence>
<dbReference type="Proteomes" id="UP000018467">
    <property type="component" value="Unassembled WGS sequence"/>
</dbReference>
<accession>W5L2K0</accession>
<dbReference type="AlphaFoldDB" id="W5L2K0"/>
<reference evidence="4" key="1">
    <citation type="submission" date="2013-03" db="EMBL/GenBank/DDBJ databases">
        <authorList>
            <person name="Jeffery W."/>
            <person name="Warren W."/>
            <person name="Wilson R.K."/>
        </authorList>
    </citation>
    <scope>NUCLEOTIDE SEQUENCE</scope>
    <source>
        <strain evidence="4">female</strain>
    </source>
</reference>
<dbReference type="PANTHER" id="PTHR16095">
    <property type="entry name" value="TRANSMEMBRANE PROTEIN 143 FAMILY MEMBER"/>
    <property type="match status" value="1"/>
</dbReference>
<evidence type="ECO:0008006" key="5">
    <source>
        <dbReference type="Google" id="ProtNLM"/>
    </source>
</evidence>
<proteinExistence type="predicted"/>
<feature type="compositionally biased region" description="Polar residues" evidence="2">
    <location>
        <begin position="189"/>
        <end position="205"/>
    </location>
</feature>
<feature type="compositionally biased region" description="Basic and acidic residues" evidence="2">
    <location>
        <begin position="350"/>
        <end position="365"/>
    </location>
</feature>
<protein>
    <recommendedName>
        <fullName evidence="5">Proline and serine rich 2</fullName>
    </recommendedName>
</protein>
<feature type="compositionally biased region" description="Low complexity" evidence="2">
    <location>
        <begin position="317"/>
        <end position="326"/>
    </location>
</feature>
<keyword evidence="1" id="KW-0597">Phosphoprotein</keyword>
<reference evidence="4" key="2">
    <citation type="journal article" date="2014" name="Nat. Commun.">
        <title>The cavefish genome reveals candidate genes for eye loss.</title>
        <authorList>
            <person name="McGaugh S.E."/>
            <person name="Gross J.B."/>
            <person name="Aken B."/>
            <person name="Blin M."/>
            <person name="Borowsky R."/>
            <person name="Chalopin D."/>
            <person name="Hinaux H."/>
            <person name="Jeffery W.R."/>
            <person name="Keene A."/>
            <person name="Ma L."/>
            <person name="Minx P."/>
            <person name="Murphy D."/>
            <person name="O'Quin K.E."/>
            <person name="Retaux S."/>
            <person name="Rohner N."/>
            <person name="Searle S.M."/>
            <person name="Stahl B.A."/>
            <person name="Tabin C."/>
            <person name="Volff J.N."/>
            <person name="Yoshizawa M."/>
            <person name="Warren W.C."/>
        </authorList>
    </citation>
    <scope>NUCLEOTIDE SEQUENCE [LARGE SCALE GENOMIC DNA]</scope>
    <source>
        <strain evidence="4">female</strain>
    </source>
</reference>
<evidence type="ECO:0000256" key="1">
    <source>
        <dbReference type="ARBA" id="ARBA00022553"/>
    </source>
</evidence>
<reference evidence="3" key="4">
    <citation type="submission" date="2025-09" db="UniProtKB">
        <authorList>
            <consortium name="Ensembl"/>
        </authorList>
    </citation>
    <scope>IDENTIFICATION</scope>
</reference>
<dbReference type="InParanoid" id="W5L2K0"/>
<dbReference type="PANTHER" id="PTHR16095:SF9">
    <property type="entry name" value="PROLINE AND SERINE-RICH PROTEIN 2"/>
    <property type="match status" value="1"/>
</dbReference>
<dbReference type="Pfam" id="PF15385">
    <property type="entry name" value="SARG"/>
    <property type="match status" value="1"/>
</dbReference>